<dbReference type="InterPro" id="IPR050698">
    <property type="entry name" value="MBL"/>
</dbReference>
<dbReference type="Proteomes" id="UP000463138">
    <property type="component" value="Unassembled WGS sequence"/>
</dbReference>
<dbReference type="Gene3D" id="3.40.50.10890">
    <property type="match status" value="1"/>
</dbReference>
<dbReference type="Gene3D" id="3.60.15.10">
    <property type="entry name" value="Ribonuclease Z/Hydroxyacylglutathione hydrolase-like"/>
    <property type="match status" value="1"/>
</dbReference>
<dbReference type="InterPro" id="IPR001279">
    <property type="entry name" value="Metallo-B-lactamas"/>
</dbReference>
<keyword evidence="1 4" id="KW-0378">Hydrolase</keyword>
<evidence type="ECO:0000259" key="2">
    <source>
        <dbReference type="SMART" id="SM00849"/>
    </source>
</evidence>
<dbReference type="GO" id="GO:0016787">
    <property type="term" value="F:hydrolase activity"/>
    <property type="evidence" value="ECO:0007669"/>
    <property type="project" value="UniProtKB-KW"/>
</dbReference>
<dbReference type="InterPro" id="IPR036866">
    <property type="entry name" value="RibonucZ/Hydroxyglut_hydro"/>
</dbReference>
<evidence type="ECO:0000259" key="3">
    <source>
        <dbReference type="SMART" id="SM01027"/>
    </source>
</evidence>
<dbReference type="PANTHER" id="PTHR11203:SF37">
    <property type="entry name" value="INTEGRATOR COMPLEX SUBUNIT 11"/>
    <property type="match status" value="1"/>
</dbReference>
<dbReference type="Pfam" id="PF10996">
    <property type="entry name" value="Beta-Casp"/>
    <property type="match status" value="1"/>
</dbReference>
<accession>A0A7V7GNT7</accession>
<dbReference type="PANTHER" id="PTHR11203">
    <property type="entry name" value="CLEAVAGE AND POLYADENYLATION SPECIFICITY FACTOR FAMILY MEMBER"/>
    <property type="match status" value="1"/>
</dbReference>
<proteinExistence type="predicted"/>
<dbReference type="SMART" id="SM01027">
    <property type="entry name" value="Beta-Casp"/>
    <property type="match status" value="1"/>
</dbReference>
<dbReference type="CDD" id="cd16295">
    <property type="entry name" value="TTHA0252-CPSF-like_MBL-fold"/>
    <property type="match status" value="1"/>
</dbReference>
<dbReference type="InterPro" id="IPR022712">
    <property type="entry name" value="Beta_Casp"/>
</dbReference>
<organism evidence="4 5">
    <name type="scientific">Halopseudomonas laoshanensis</name>
    <dbReference type="NCBI Taxonomy" id="2268758"/>
    <lineage>
        <taxon>Bacteria</taxon>
        <taxon>Pseudomonadati</taxon>
        <taxon>Pseudomonadota</taxon>
        <taxon>Gammaproteobacteria</taxon>
        <taxon>Pseudomonadales</taxon>
        <taxon>Pseudomonadaceae</taxon>
        <taxon>Halopseudomonas</taxon>
    </lineage>
</organism>
<evidence type="ECO:0000313" key="5">
    <source>
        <dbReference type="Proteomes" id="UP000463138"/>
    </source>
</evidence>
<feature type="domain" description="Beta-Casp" evidence="3">
    <location>
        <begin position="252"/>
        <end position="406"/>
    </location>
</feature>
<dbReference type="AlphaFoldDB" id="A0A7V7GNT7"/>
<dbReference type="Pfam" id="PF07521">
    <property type="entry name" value="RMMBL"/>
    <property type="match status" value="1"/>
</dbReference>
<evidence type="ECO:0000256" key="1">
    <source>
        <dbReference type="ARBA" id="ARBA00022801"/>
    </source>
</evidence>
<dbReference type="OrthoDB" id="9803916at2"/>
<dbReference type="SMART" id="SM00849">
    <property type="entry name" value="Lactamase_B"/>
    <property type="match status" value="1"/>
</dbReference>
<evidence type="ECO:0000313" key="4">
    <source>
        <dbReference type="EMBL" id="KAA0690829.1"/>
    </source>
</evidence>
<dbReference type="EMBL" id="QOVF01000009">
    <property type="protein sequence ID" value="KAA0690829.1"/>
    <property type="molecule type" value="Genomic_DNA"/>
</dbReference>
<protein>
    <submittedName>
        <fullName evidence="4">MBL fold metallo-hydrolase</fullName>
    </submittedName>
</protein>
<feature type="domain" description="Metallo-beta-lactamase" evidence="2">
    <location>
        <begin position="18"/>
        <end position="247"/>
    </location>
</feature>
<sequence length="491" mass="54271">MEYEFPRIQHHGAVDGVTGSCHQLWLSDNDSLLIDCGLFQGAEASARGAGANALAIEFSLNSVCALVATHVHIDHIGRLPWLIAAGFKQKVHCTEPSALLLPTVLEDAFIVGVKRDKALASRFVEKVAGMLEGHPYKQWITLLHRDDLVCRIRFQRAGHILGSAYVECDITYPLENRTRRIVFSGDLGAPHAPMLPAPKPPYKADVVVLESTYGDRLHENRRTRRARFQRVLEKALEDGGTVIIPAFSIGRTQELLYELEDIITRATRITSLGGAGGTAGNQNERSLASSSPWQKIPIILDAPLATRFTKLYRQLRPWWNAEAVKRVINGRQPLGFEQLLTVETHVQHRAMVNRLAHTKQPAIVITGSGMCNAGRVVNYLKAMLNDPRHAVVFVGYQARGTPGSQIQKYGPRGGYVELGGERYEIKAGIHTIGGYSAHADQAGLVNFITGMRRWPAEVRLVHGDDEAKITLAALLKSKATERYHDMCVTIP</sequence>
<dbReference type="GO" id="GO:0004521">
    <property type="term" value="F:RNA endonuclease activity"/>
    <property type="evidence" value="ECO:0007669"/>
    <property type="project" value="TreeGrafter"/>
</dbReference>
<dbReference type="SUPFAM" id="SSF56281">
    <property type="entry name" value="Metallo-hydrolase/oxidoreductase"/>
    <property type="match status" value="1"/>
</dbReference>
<gene>
    <name evidence="4" type="ORF">DT594_17555</name>
</gene>
<name>A0A7V7GNT7_9GAMM</name>
<keyword evidence="5" id="KW-1185">Reference proteome</keyword>
<dbReference type="Pfam" id="PF00753">
    <property type="entry name" value="Lactamase_B"/>
    <property type="match status" value="1"/>
</dbReference>
<dbReference type="RefSeq" id="WP_149334306.1">
    <property type="nucleotide sequence ID" value="NZ_QOVF01000009.1"/>
</dbReference>
<dbReference type="InterPro" id="IPR011108">
    <property type="entry name" value="RMMBL"/>
</dbReference>
<reference evidence="4 5" key="1">
    <citation type="submission" date="2018-07" db="EMBL/GenBank/DDBJ databases">
        <title>Pseudomonas laoshanensis sp. nov., isolated from soil.</title>
        <authorList>
            <person name="Sun J."/>
            <person name="Yu L."/>
            <person name="Wang M."/>
            <person name="Zhang C."/>
        </authorList>
    </citation>
    <scope>NUCLEOTIDE SEQUENCE [LARGE SCALE GENOMIC DNA]</scope>
    <source>
        <strain evidence="4 5">Y22</strain>
    </source>
</reference>
<comment type="caution">
    <text evidence="4">The sequence shown here is derived from an EMBL/GenBank/DDBJ whole genome shotgun (WGS) entry which is preliminary data.</text>
</comment>